<keyword evidence="2" id="KW-0560">Oxidoreductase</keyword>
<comment type="caution">
    <text evidence="4">The sequence shown here is derived from an EMBL/GenBank/DDBJ whole genome shotgun (WGS) entry which is preliminary data.</text>
</comment>
<dbReference type="Gene3D" id="3.40.50.720">
    <property type="entry name" value="NAD(P)-binding Rossmann-like Domain"/>
    <property type="match status" value="1"/>
</dbReference>
<gene>
    <name evidence="4" type="ORF">GPZ80_12285</name>
</gene>
<dbReference type="EMBL" id="JABVED010000006">
    <property type="protein sequence ID" value="MBC6447948.1"/>
    <property type="molecule type" value="Genomic_DNA"/>
</dbReference>
<dbReference type="NCBIfam" id="NF004196">
    <property type="entry name" value="PRK05650.1"/>
    <property type="match status" value="1"/>
</dbReference>
<sequence>MNRRILITGSGSGLGKAMAAHYAKAGWRVLVTDIDVTAAETAAKEISAKEIDAEHLALDVTKDESWAAAREWCEEHWGGLDVLVNNAGVASGGRIDRIPMADWDWIWEINLKGVVRGCATFTPMFKAQGSGHLVNVASLAAIMNLPGMSSYNVTKAGVLALSQTLRYELEPHGINTTVVCPAFVQTNLNDRMRTPDPAALKVSQKLMASSKVTPEDVAKQVFDAVAAKRFLVHTHADGRRAQRLKRLAPWLVDKQVAKYWAKLRPKMEKENP</sequence>
<dbReference type="PANTHER" id="PTHR44196:SF1">
    <property type="entry name" value="DEHYDROGENASE_REDUCTASE SDR FAMILY MEMBER 7B"/>
    <property type="match status" value="1"/>
</dbReference>
<reference evidence="4 5" key="1">
    <citation type="submission" date="2020-06" db="EMBL/GenBank/DDBJ databases">
        <title>Actinokineospora xiongansis sp. nov., isolated from soil of Baiyangdian.</title>
        <authorList>
            <person name="Zhang X."/>
        </authorList>
    </citation>
    <scope>NUCLEOTIDE SEQUENCE [LARGE SCALE GENOMIC DNA]</scope>
    <source>
        <strain evidence="4 5">HBU206404</strain>
    </source>
</reference>
<comment type="similarity">
    <text evidence="1 3">Belongs to the short-chain dehydrogenases/reductases (SDR) family.</text>
</comment>
<dbReference type="Proteomes" id="UP000734823">
    <property type="component" value="Unassembled WGS sequence"/>
</dbReference>
<dbReference type="SUPFAM" id="SSF51735">
    <property type="entry name" value="NAD(P)-binding Rossmann-fold domains"/>
    <property type="match status" value="1"/>
</dbReference>
<accession>A0ABR7L5Z6</accession>
<organism evidence="4 5">
    <name type="scientific">Actinokineospora xionganensis</name>
    <dbReference type="NCBI Taxonomy" id="2684470"/>
    <lineage>
        <taxon>Bacteria</taxon>
        <taxon>Bacillati</taxon>
        <taxon>Actinomycetota</taxon>
        <taxon>Actinomycetes</taxon>
        <taxon>Pseudonocardiales</taxon>
        <taxon>Pseudonocardiaceae</taxon>
        <taxon>Actinokineospora</taxon>
    </lineage>
</organism>
<dbReference type="CDD" id="cd05233">
    <property type="entry name" value="SDR_c"/>
    <property type="match status" value="1"/>
</dbReference>
<protein>
    <submittedName>
        <fullName evidence="4">SDR family oxidoreductase</fullName>
    </submittedName>
</protein>
<dbReference type="InterPro" id="IPR002347">
    <property type="entry name" value="SDR_fam"/>
</dbReference>
<evidence type="ECO:0000256" key="3">
    <source>
        <dbReference type="RuleBase" id="RU000363"/>
    </source>
</evidence>
<dbReference type="RefSeq" id="WP_187220461.1">
    <property type="nucleotide sequence ID" value="NZ_JABVED010000006.1"/>
</dbReference>
<evidence type="ECO:0000256" key="1">
    <source>
        <dbReference type="ARBA" id="ARBA00006484"/>
    </source>
</evidence>
<evidence type="ECO:0000313" key="4">
    <source>
        <dbReference type="EMBL" id="MBC6447948.1"/>
    </source>
</evidence>
<keyword evidence="5" id="KW-1185">Reference proteome</keyword>
<proteinExistence type="inferred from homology"/>
<dbReference type="Pfam" id="PF00106">
    <property type="entry name" value="adh_short"/>
    <property type="match status" value="1"/>
</dbReference>
<dbReference type="InterPro" id="IPR036291">
    <property type="entry name" value="NAD(P)-bd_dom_sf"/>
</dbReference>
<name>A0ABR7L5Z6_9PSEU</name>
<dbReference type="PANTHER" id="PTHR44196">
    <property type="entry name" value="DEHYDROGENASE/REDUCTASE SDR FAMILY MEMBER 7B"/>
    <property type="match status" value="1"/>
</dbReference>
<dbReference type="PROSITE" id="PS00061">
    <property type="entry name" value="ADH_SHORT"/>
    <property type="match status" value="1"/>
</dbReference>
<dbReference type="PRINTS" id="PR00080">
    <property type="entry name" value="SDRFAMILY"/>
</dbReference>
<evidence type="ECO:0000313" key="5">
    <source>
        <dbReference type="Proteomes" id="UP000734823"/>
    </source>
</evidence>
<dbReference type="PRINTS" id="PR00081">
    <property type="entry name" value="GDHRDH"/>
</dbReference>
<dbReference type="InterPro" id="IPR020904">
    <property type="entry name" value="Sc_DH/Rdtase_CS"/>
</dbReference>
<evidence type="ECO:0000256" key="2">
    <source>
        <dbReference type="ARBA" id="ARBA00023002"/>
    </source>
</evidence>